<proteinExistence type="predicted"/>
<evidence type="ECO:0000256" key="1">
    <source>
        <dbReference type="SAM" id="Phobius"/>
    </source>
</evidence>
<gene>
    <name evidence="3" type="ORF">A2866_03150</name>
</gene>
<feature type="signal peptide" evidence="2">
    <location>
        <begin position="1"/>
        <end position="23"/>
    </location>
</feature>
<accession>A0A1F7GGP6</accession>
<feature type="transmembrane region" description="Helical" evidence="1">
    <location>
        <begin position="346"/>
        <end position="368"/>
    </location>
</feature>
<feature type="chain" id="PRO_5009529173" evidence="2">
    <location>
        <begin position="24"/>
        <end position="378"/>
    </location>
</feature>
<keyword evidence="1" id="KW-0812">Transmembrane</keyword>
<name>A0A1F7GGP6_9BACT</name>
<dbReference type="AlphaFoldDB" id="A0A1F7GGP6"/>
<evidence type="ECO:0000313" key="4">
    <source>
        <dbReference type="Proteomes" id="UP000177026"/>
    </source>
</evidence>
<keyword evidence="2" id="KW-0732">Signal</keyword>
<dbReference type="EMBL" id="MFZI01000076">
    <property type="protein sequence ID" value="OGK18099.1"/>
    <property type="molecule type" value="Genomic_DNA"/>
</dbReference>
<sequence length="378" mass="40485">MKKFSLIFFLLMLFFFVPHIIRAAPVPPANDICRKEISPGLIIERKNGEQACNGLFDFMECKDGVFNHIDCKKEYGDGYICVHSNAAQTSAGCAYILPTSASGGASGFSLFPQSGISCGKGIDPKKETYDPNNPAQSINACCYSSVENMAEINKDIFKDIPIAGSIFSGLAGAINGRINAFPWVVLPEEITKNLPSVGSFRTGLKDYYSNNRCEAGSGISPNGIPPGQQGCYCQVQGSPSLASLAVFCNNIPGPNCAANPDDPAEKCRCYKCVGFDPRTKTAAGAGGIWTSLGCIESTLSSFISKTVMSLGVSLAGIFALLCIIYSAFQLQTSQGNPEKIKKAQELLTSCIMGLMLIIFSIFILRLIGVDILKIPGFY</sequence>
<dbReference type="Proteomes" id="UP000177026">
    <property type="component" value="Unassembled WGS sequence"/>
</dbReference>
<protein>
    <submittedName>
        <fullName evidence="3">Uncharacterized protein</fullName>
    </submittedName>
</protein>
<evidence type="ECO:0000313" key="3">
    <source>
        <dbReference type="EMBL" id="OGK18099.1"/>
    </source>
</evidence>
<organism evidence="3 4">
    <name type="scientific">Candidatus Roizmanbacteria bacterium RIFCSPHIGHO2_01_FULL_39_8</name>
    <dbReference type="NCBI Taxonomy" id="1802033"/>
    <lineage>
        <taxon>Bacteria</taxon>
        <taxon>Candidatus Roizmaniibacteriota</taxon>
    </lineage>
</organism>
<evidence type="ECO:0000256" key="2">
    <source>
        <dbReference type="SAM" id="SignalP"/>
    </source>
</evidence>
<reference evidence="3 4" key="1">
    <citation type="journal article" date="2016" name="Nat. Commun.">
        <title>Thousands of microbial genomes shed light on interconnected biogeochemical processes in an aquifer system.</title>
        <authorList>
            <person name="Anantharaman K."/>
            <person name="Brown C.T."/>
            <person name="Hug L.A."/>
            <person name="Sharon I."/>
            <person name="Castelle C.J."/>
            <person name="Probst A.J."/>
            <person name="Thomas B.C."/>
            <person name="Singh A."/>
            <person name="Wilkins M.J."/>
            <person name="Karaoz U."/>
            <person name="Brodie E.L."/>
            <person name="Williams K.H."/>
            <person name="Hubbard S.S."/>
            <person name="Banfield J.F."/>
        </authorList>
    </citation>
    <scope>NUCLEOTIDE SEQUENCE [LARGE SCALE GENOMIC DNA]</scope>
</reference>
<comment type="caution">
    <text evidence="3">The sequence shown here is derived from an EMBL/GenBank/DDBJ whole genome shotgun (WGS) entry which is preliminary data.</text>
</comment>
<keyword evidence="1" id="KW-1133">Transmembrane helix</keyword>
<feature type="transmembrane region" description="Helical" evidence="1">
    <location>
        <begin position="307"/>
        <end position="325"/>
    </location>
</feature>
<keyword evidence="1" id="KW-0472">Membrane</keyword>